<gene>
    <name evidence="1" type="ORF">Golob_012873</name>
</gene>
<dbReference type="PANTHER" id="PTHR31286">
    <property type="entry name" value="GLYCINE-RICH CELL WALL STRUCTURAL PROTEIN 1.8-LIKE"/>
    <property type="match status" value="1"/>
</dbReference>
<accession>A0A7J8LN24</accession>
<evidence type="ECO:0000313" key="2">
    <source>
        <dbReference type="Proteomes" id="UP000593572"/>
    </source>
</evidence>
<proteinExistence type="predicted"/>
<dbReference type="InterPro" id="IPR040256">
    <property type="entry name" value="At4g02000-like"/>
</dbReference>
<organism evidence="1 2">
    <name type="scientific">Gossypium lobatum</name>
    <dbReference type="NCBI Taxonomy" id="34289"/>
    <lineage>
        <taxon>Eukaryota</taxon>
        <taxon>Viridiplantae</taxon>
        <taxon>Streptophyta</taxon>
        <taxon>Embryophyta</taxon>
        <taxon>Tracheophyta</taxon>
        <taxon>Spermatophyta</taxon>
        <taxon>Magnoliopsida</taxon>
        <taxon>eudicotyledons</taxon>
        <taxon>Gunneridae</taxon>
        <taxon>Pentapetalae</taxon>
        <taxon>rosids</taxon>
        <taxon>malvids</taxon>
        <taxon>Malvales</taxon>
        <taxon>Malvaceae</taxon>
        <taxon>Malvoideae</taxon>
        <taxon>Gossypium</taxon>
    </lineage>
</organism>
<name>A0A7J8LN24_9ROSI</name>
<dbReference type="PANTHER" id="PTHR31286:SF173">
    <property type="entry name" value="DUF4283 DOMAIN-CONTAINING PROTEIN"/>
    <property type="match status" value="1"/>
</dbReference>
<protein>
    <recommendedName>
        <fullName evidence="3">DUF4283 domain-containing protein</fullName>
    </recommendedName>
</protein>
<sequence length="175" mass="19988">MEREIDGKMPRVVGRELEAIDFDEEEDFVLIGGNVMRSFINGIPSINFLKSANQFLIKDMAYTMIHLPGIPGYMYKRKILWEIGGMVGKVAKLDFNTDNRVRGRFARMAIYVNLDKPLVSQVLINGVLQRIEYEYLPIVFFFMWPLRTCKGNLSKGFSHPSALDEGNSNGGEEQM</sequence>
<dbReference type="EMBL" id="JABEZX010000004">
    <property type="protein sequence ID" value="MBA0553722.1"/>
    <property type="molecule type" value="Genomic_DNA"/>
</dbReference>
<comment type="caution">
    <text evidence="1">The sequence shown here is derived from an EMBL/GenBank/DDBJ whole genome shotgun (WGS) entry which is preliminary data.</text>
</comment>
<dbReference type="AlphaFoldDB" id="A0A7J8LN24"/>
<evidence type="ECO:0008006" key="3">
    <source>
        <dbReference type="Google" id="ProtNLM"/>
    </source>
</evidence>
<keyword evidence="2" id="KW-1185">Reference proteome</keyword>
<reference evidence="1 2" key="1">
    <citation type="journal article" date="2019" name="Genome Biol. Evol.">
        <title>Insights into the evolution of the New World diploid cottons (Gossypium, subgenus Houzingenia) based on genome sequencing.</title>
        <authorList>
            <person name="Grover C.E."/>
            <person name="Arick M.A. 2nd"/>
            <person name="Thrash A."/>
            <person name="Conover J.L."/>
            <person name="Sanders W.S."/>
            <person name="Peterson D.G."/>
            <person name="Frelichowski J.E."/>
            <person name="Scheffler J.A."/>
            <person name="Scheffler B.E."/>
            <person name="Wendel J.F."/>
        </authorList>
    </citation>
    <scope>NUCLEOTIDE SEQUENCE [LARGE SCALE GENOMIC DNA]</scope>
    <source>
        <strain evidence="1">157</strain>
        <tissue evidence="1">Leaf</tissue>
    </source>
</reference>
<evidence type="ECO:0000313" key="1">
    <source>
        <dbReference type="EMBL" id="MBA0553722.1"/>
    </source>
</evidence>
<dbReference type="Proteomes" id="UP000593572">
    <property type="component" value="Unassembled WGS sequence"/>
</dbReference>